<evidence type="ECO:0000313" key="2">
    <source>
        <dbReference type="Proteomes" id="UP000324222"/>
    </source>
</evidence>
<proteinExistence type="predicted"/>
<gene>
    <name evidence="1" type="ORF">E2C01_016030</name>
</gene>
<keyword evidence="2" id="KW-1185">Reference proteome</keyword>
<comment type="caution">
    <text evidence="1">The sequence shown here is derived from an EMBL/GenBank/DDBJ whole genome shotgun (WGS) entry which is preliminary data.</text>
</comment>
<reference evidence="1 2" key="1">
    <citation type="submission" date="2019-05" db="EMBL/GenBank/DDBJ databases">
        <title>Another draft genome of Portunus trituberculatus and its Hox gene families provides insights of decapod evolution.</title>
        <authorList>
            <person name="Jeong J.-H."/>
            <person name="Song I."/>
            <person name="Kim S."/>
            <person name="Choi T."/>
            <person name="Kim D."/>
            <person name="Ryu S."/>
            <person name="Kim W."/>
        </authorList>
    </citation>
    <scope>NUCLEOTIDE SEQUENCE [LARGE SCALE GENOMIC DNA]</scope>
    <source>
        <tissue evidence="1">Muscle</tissue>
    </source>
</reference>
<dbReference type="EMBL" id="VSRR010001153">
    <property type="protein sequence ID" value="MPC22997.1"/>
    <property type="molecule type" value="Genomic_DNA"/>
</dbReference>
<dbReference type="AlphaFoldDB" id="A0A5B7DPG5"/>
<evidence type="ECO:0000313" key="1">
    <source>
        <dbReference type="EMBL" id="MPC22997.1"/>
    </source>
</evidence>
<dbReference type="Proteomes" id="UP000324222">
    <property type="component" value="Unassembled WGS sequence"/>
</dbReference>
<sequence length="76" mass="8690">MWGNRVSHLCLSVCPALCKSHPTVKRDSHSCLCLSCRALLHRYQSPSYLPVSLTSTHAESRIARRQKARCDRFTVY</sequence>
<protein>
    <submittedName>
        <fullName evidence="1">Uncharacterized protein</fullName>
    </submittedName>
</protein>
<name>A0A5B7DPG5_PORTR</name>
<organism evidence="1 2">
    <name type="scientific">Portunus trituberculatus</name>
    <name type="common">Swimming crab</name>
    <name type="synonym">Neptunus trituberculatus</name>
    <dbReference type="NCBI Taxonomy" id="210409"/>
    <lineage>
        <taxon>Eukaryota</taxon>
        <taxon>Metazoa</taxon>
        <taxon>Ecdysozoa</taxon>
        <taxon>Arthropoda</taxon>
        <taxon>Crustacea</taxon>
        <taxon>Multicrustacea</taxon>
        <taxon>Malacostraca</taxon>
        <taxon>Eumalacostraca</taxon>
        <taxon>Eucarida</taxon>
        <taxon>Decapoda</taxon>
        <taxon>Pleocyemata</taxon>
        <taxon>Brachyura</taxon>
        <taxon>Eubrachyura</taxon>
        <taxon>Portunoidea</taxon>
        <taxon>Portunidae</taxon>
        <taxon>Portuninae</taxon>
        <taxon>Portunus</taxon>
    </lineage>
</organism>
<accession>A0A5B7DPG5</accession>